<dbReference type="GO" id="GO:0003677">
    <property type="term" value="F:DNA binding"/>
    <property type="evidence" value="ECO:0007669"/>
    <property type="project" value="InterPro"/>
</dbReference>
<dbReference type="CDD" id="cd09085">
    <property type="entry name" value="Mth212-like_AP-endo"/>
    <property type="match status" value="1"/>
</dbReference>
<dbReference type="Gene3D" id="3.60.10.10">
    <property type="entry name" value="Endonuclease/exonuclease/phosphatase"/>
    <property type="match status" value="1"/>
</dbReference>
<dbReference type="InterPro" id="IPR005135">
    <property type="entry name" value="Endo/exonuclease/phosphatase"/>
</dbReference>
<dbReference type="GO" id="GO:0008311">
    <property type="term" value="F:double-stranded DNA 3'-5' DNA exonuclease activity"/>
    <property type="evidence" value="ECO:0007669"/>
    <property type="project" value="TreeGrafter"/>
</dbReference>
<dbReference type="AlphaFoldDB" id="A0A1E5IGM1"/>
<sequence>MKIVSWNVNGIRAIYKKDFAIWFKNENADIVCVQETKADETQFPKDIKEIDGYNFYCSSAEKKGYSGVAVWSKINPDFVNAGIENKVFDNEGRILRLDFKDFILFNVYFPNGGASQERLKHKMEFYDYLLKYLKQFENKTIIMCGDYNTAHFSIDLARPKENEKISGFMPEEREKLDNLISSGFIDTFRYFNKEPDNYTWWDYKTAARSRNIGWRIDYFFMSQHSVKHLKSADIKKSVSGSDHCPVSITVF</sequence>
<dbReference type="FunFam" id="3.60.10.10:FF:000026">
    <property type="entry name" value="Exodeoxyribonuclease III"/>
    <property type="match status" value="1"/>
</dbReference>
<dbReference type="Pfam" id="PF03372">
    <property type="entry name" value="Exo_endo_phos"/>
    <property type="match status" value="1"/>
</dbReference>
<organism evidence="9 10">
    <name type="scientific">Endomicrobium trichonymphae</name>
    <dbReference type="NCBI Taxonomy" id="1408204"/>
    <lineage>
        <taxon>Bacteria</taxon>
        <taxon>Pseudomonadati</taxon>
        <taxon>Elusimicrobiota</taxon>
        <taxon>Endomicrobiia</taxon>
        <taxon>Endomicrobiales</taxon>
        <taxon>Endomicrobiaceae</taxon>
        <taxon>Candidatus Endomicrobiellum</taxon>
    </lineage>
</organism>
<feature type="binding site" evidence="6">
    <location>
        <position position="242"/>
    </location>
    <ligand>
        <name>Mg(2+)</name>
        <dbReference type="ChEBI" id="CHEBI:18420"/>
        <label>1</label>
    </ligand>
</feature>
<proteinExistence type="inferred from homology"/>
<evidence type="ECO:0000256" key="6">
    <source>
        <dbReference type="PIRSR" id="PIRSR604808-2"/>
    </source>
</evidence>
<dbReference type="PROSITE" id="PS51435">
    <property type="entry name" value="AP_NUCLEASE_F1_4"/>
    <property type="match status" value="1"/>
</dbReference>
<dbReference type="GO" id="GO:0046872">
    <property type="term" value="F:metal ion binding"/>
    <property type="evidence" value="ECO:0007669"/>
    <property type="project" value="UniProtKB-KW"/>
</dbReference>
<dbReference type="GO" id="GO:0006284">
    <property type="term" value="P:base-excision repair"/>
    <property type="evidence" value="ECO:0007669"/>
    <property type="project" value="TreeGrafter"/>
</dbReference>
<comment type="similarity">
    <text evidence="1">Belongs to the DNA repair enzymes AP/ExoA family.</text>
</comment>
<dbReference type="GO" id="GO:0003906">
    <property type="term" value="F:DNA-(apurinic or apyrimidinic site) endonuclease activity"/>
    <property type="evidence" value="ECO:0007669"/>
    <property type="project" value="TreeGrafter"/>
</dbReference>
<dbReference type="GO" id="GO:0008081">
    <property type="term" value="F:phosphoric diester hydrolase activity"/>
    <property type="evidence" value="ECO:0007669"/>
    <property type="project" value="TreeGrafter"/>
</dbReference>
<keyword evidence="3" id="KW-0378">Hydrolase</keyword>
<feature type="binding site" evidence="6">
    <location>
        <position position="35"/>
    </location>
    <ligand>
        <name>Mg(2+)</name>
        <dbReference type="ChEBI" id="CHEBI:18420"/>
        <label>1</label>
    </ligand>
</feature>
<keyword evidence="10" id="KW-1185">Reference proteome</keyword>
<feature type="active site" description="Proton acceptor" evidence="5">
    <location>
        <position position="243"/>
    </location>
</feature>
<name>A0A1E5IGM1_ENDTX</name>
<dbReference type="PANTHER" id="PTHR22748:SF6">
    <property type="entry name" value="DNA-(APURINIC OR APYRIMIDINIC SITE) ENDONUCLEASE"/>
    <property type="match status" value="1"/>
</dbReference>
<evidence type="ECO:0000256" key="3">
    <source>
        <dbReference type="ARBA" id="ARBA00022801"/>
    </source>
</evidence>
<feature type="active site" evidence="5">
    <location>
        <position position="108"/>
    </location>
</feature>
<comment type="caution">
    <text evidence="9">The sequence shown here is derived from an EMBL/GenBank/DDBJ whole genome shotgun (WGS) entry which is preliminary data.</text>
</comment>
<evidence type="ECO:0000259" key="8">
    <source>
        <dbReference type="Pfam" id="PF03372"/>
    </source>
</evidence>
<keyword evidence="6" id="KW-0464">Manganese</keyword>
<feature type="site" description="Transition state stabilizer" evidence="7">
    <location>
        <position position="148"/>
    </location>
</feature>
<feature type="binding site" evidence="6">
    <location>
        <position position="7"/>
    </location>
    <ligand>
        <name>Mg(2+)</name>
        <dbReference type="ChEBI" id="CHEBI:18420"/>
        <label>1</label>
    </ligand>
</feature>
<feature type="binding site" evidence="6">
    <location>
        <position position="146"/>
    </location>
    <ligand>
        <name>Mg(2+)</name>
        <dbReference type="ChEBI" id="CHEBI:18420"/>
        <label>1</label>
    </ligand>
</feature>
<dbReference type="NCBIfam" id="TIGR00195">
    <property type="entry name" value="exoDNase_III"/>
    <property type="match status" value="1"/>
</dbReference>
<dbReference type="PROSITE" id="PS00726">
    <property type="entry name" value="AP_NUCLEASE_F1_1"/>
    <property type="match status" value="1"/>
</dbReference>
<protein>
    <submittedName>
        <fullName evidence="9">Exodeoxyribonuclease III</fullName>
    </submittedName>
</protein>
<evidence type="ECO:0000313" key="10">
    <source>
        <dbReference type="Proteomes" id="UP000095237"/>
    </source>
</evidence>
<gene>
    <name evidence="9" type="ORF">ATZ36_02015</name>
</gene>
<reference evidence="9 10" key="1">
    <citation type="submission" date="2015-11" db="EMBL/GenBank/DDBJ databases">
        <title>Evidence for parallel genomic evolution in an endosymbiosis of termite gut flagellates.</title>
        <authorList>
            <person name="Zheng H."/>
        </authorList>
    </citation>
    <scope>NUCLEOTIDE SEQUENCE [LARGE SCALE GENOMIC DNA]</scope>
    <source>
        <strain evidence="9 10">CET450</strain>
    </source>
</reference>
<dbReference type="EMBL" id="LNVX01000621">
    <property type="protein sequence ID" value="OEG69637.1"/>
    <property type="molecule type" value="Genomic_DNA"/>
</dbReference>
<feature type="binding site" evidence="6">
    <location>
        <position position="243"/>
    </location>
    <ligand>
        <name>Mg(2+)</name>
        <dbReference type="ChEBI" id="CHEBI:18420"/>
        <label>1</label>
    </ligand>
</feature>
<evidence type="ECO:0000256" key="5">
    <source>
        <dbReference type="PIRSR" id="PIRSR604808-1"/>
    </source>
</evidence>
<comment type="cofactor">
    <cofactor evidence="6">
        <name>Mg(2+)</name>
        <dbReference type="ChEBI" id="CHEBI:18420"/>
    </cofactor>
    <cofactor evidence="6">
        <name>Mn(2+)</name>
        <dbReference type="ChEBI" id="CHEBI:29035"/>
    </cofactor>
    <text evidence="6">Probably binds two magnesium or manganese ions per subunit.</text>
</comment>
<keyword evidence="4 6" id="KW-0460">Magnesium</keyword>
<dbReference type="NCBIfam" id="TIGR00633">
    <property type="entry name" value="xth"/>
    <property type="match status" value="1"/>
</dbReference>
<accession>A0A1E5IGM1</accession>
<dbReference type="InterPro" id="IPR004808">
    <property type="entry name" value="AP_endonuc_1"/>
</dbReference>
<feature type="active site" description="Proton donor/acceptor" evidence="5">
    <location>
        <position position="146"/>
    </location>
</feature>
<evidence type="ECO:0000256" key="7">
    <source>
        <dbReference type="PIRSR" id="PIRSR604808-3"/>
    </source>
</evidence>
<feature type="site" description="Interaction with DNA substrate" evidence="7">
    <location>
        <position position="243"/>
    </location>
</feature>
<dbReference type="SUPFAM" id="SSF56219">
    <property type="entry name" value="DNase I-like"/>
    <property type="match status" value="1"/>
</dbReference>
<dbReference type="Proteomes" id="UP000095237">
    <property type="component" value="Unassembled WGS sequence"/>
</dbReference>
<dbReference type="InterPro" id="IPR036691">
    <property type="entry name" value="Endo/exonu/phosph_ase_sf"/>
</dbReference>
<feature type="site" description="Important for catalytic activity" evidence="7">
    <location>
        <position position="217"/>
    </location>
</feature>
<feature type="binding site" evidence="6">
    <location>
        <position position="148"/>
    </location>
    <ligand>
        <name>Mg(2+)</name>
        <dbReference type="ChEBI" id="CHEBI:18420"/>
        <label>1</label>
    </ligand>
</feature>
<feature type="domain" description="Endonuclease/exonuclease/phosphatase" evidence="8">
    <location>
        <begin position="4"/>
        <end position="243"/>
    </location>
</feature>
<dbReference type="PANTHER" id="PTHR22748">
    <property type="entry name" value="AP ENDONUCLEASE"/>
    <property type="match status" value="1"/>
</dbReference>
<evidence type="ECO:0000313" key="9">
    <source>
        <dbReference type="EMBL" id="OEG69637.1"/>
    </source>
</evidence>
<keyword evidence="2 6" id="KW-0479">Metal-binding</keyword>
<dbReference type="InterPro" id="IPR020847">
    <property type="entry name" value="AP_endonuclease_F1_BS"/>
</dbReference>
<evidence type="ECO:0000256" key="1">
    <source>
        <dbReference type="ARBA" id="ARBA00007092"/>
    </source>
</evidence>
<evidence type="ECO:0000256" key="4">
    <source>
        <dbReference type="ARBA" id="ARBA00022842"/>
    </source>
</evidence>
<evidence type="ECO:0000256" key="2">
    <source>
        <dbReference type="ARBA" id="ARBA00022723"/>
    </source>
</evidence>